<dbReference type="Pfam" id="PF00389">
    <property type="entry name" value="2-Hacid_dh"/>
    <property type="match status" value="1"/>
</dbReference>
<dbReference type="EMBL" id="CABPRJ010000549">
    <property type="protein sequence ID" value="VVC30905.1"/>
    <property type="molecule type" value="Genomic_DNA"/>
</dbReference>
<protein>
    <submittedName>
        <fullName evidence="3">D-isomer specific 2-hydroxyacid dehydrogenase, catalytic domain</fullName>
    </submittedName>
</protein>
<feature type="domain" description="D-isomer specific 2-hydroxyacid dehydrogenase catalytic" evidence="2">
    <location>
        <begin position="9"/>
        <end position="113"/>
    </location>
</feature>
<dbReference type="PANTHER" id="PTHR10996">
    <property type="entry name" value="2-HYDROXYACID DEHYDROGENASE-RELATED"/>
    <property type="match status" value="1"/>
</dbReference>
<dbReference type="Gene3D" id="3.40.50.720">
    <property type="entry name" value="NAD(P)-binding Rossmann-like Domain"/>
    <property type="match status" value="2"/>
</dbReference>
<dbReference type="GO" id="GO:0030267">
    <property type="term" value="F:glyoxylate reductase (NADPH) activity"/>
    <property type="evidence" value="ECO:0007669"/>
    <property type="project" value="TreeGrafter"/>
</dbReference>
<accession>A0A5E4MFC9</accession>
<dbReference type="InterPro" id="IPR050223">
    <property type="entry name" value="D-isomer_2-hydroxyacid_DH"/>
</dbReference>
<organism evidence="3 4">
    <name type="scientific">Cinara cedri</name>
    <dbReference type="NCBI Taxonomy" id="506608"/>
    <lineage>
        <taxon>Eukaryota</taxon>
        <taxon>Metazoa</taxon>
        <taxon>Ecdysozoa</taxon>
        <taxon>Arthropoda</taxon>
        <taxon>Hexapoda</taxon>
        <taxon>Insecta</taxon>
        <taxon>Pterygota</taxon>
        <taxon>Neoptera</taxon>
        <taxon>Paraneoptera</taxon>
        <taxon>Hemiptera</taxon>
        <taxon>Sternorrhyncha</taxon>
        <taxon>Aphidomorpha</taxon>
        <taxon>Aphidoidea</taxon>
        <taxon>Aphididae</taxon>
        <taxon>Lachninae</taxon>
        <taxon>Cinara</taxon>
    </lineage>
</organism>
<evidence type="ECO:0000259" key="2">
    <source>
        <dbReference type="Pfam" id="PF00389"/>
    </source>
</evidence>
<evidence type="ECO:0000313" key="3">
    <source>
        <dbReference type="EMBL" id="VVC30905.1"/>
    </source>
</evidence>
<dbReference type="GO" id="GO:0005829">
    <property type="term" value="C:cytosol"/>
    <property type="evidence" value="ECO:0007669"/>
    <property type="project" value="TreeGrafter"/>
</dbReference>
<reference evidence="3 4" key="1">
    <citation type="submission" date="2019-08" db="EMBL/GenBank/DDBJ databases">
        <authorList>
            <person name="Alioto T."/>
            <person name="Alioto T."/>
            <person name="Gomez Garrido J."/>
        </authorList>
    </citation>
    <scope>NUCLEOTIDE SEQUENCE [LARGE SCALE GENOMIC DNA]</scope>
</reference>
<keyword evidence="4" id="KW-1185">Reference proteome</keyword>
<gene>
    <name evidence="3" type="ORF">CINCED_3A023623</name>
</gene>
<dbReference type="SUPFAM" id="SSF52283">
    <property type="entry name" value="Formate/glycerate dehydrogenase catalytic domain-like"/>
    <property type="match status" value="1"/>
</dbReference>
<sequence length="164" mass="18249">MSRPTVLLINDNFPKKAIDLLRTRFDLEVCKSSKGDGFINTQDIVDCVPGKFAIFCISSTQINEQIIKAAGLNLKVVATMSVGYDQVDLKSLKKYGVRLGNTPGVLTEVAEIALGLVIVTTRRFFEVNRELKTGGWKGWTQNWMCGRDINGSVVEKLIRQSPRN</sequence>
<proteinExistence type="predicted"/>
<dbReference type="OrthoDB" id="298012at2759"/>
<dbReference type="GO" id="GO:0008465">
    <property type="term" value="F:hydroxypyruvate reductase (NADH) activity"/>
    <property type="evidence" value="ECO:0007669"/>
    <property type="project" value="TreeGrafter"/>
</dbReference>
<dbReference type="InterPro" id="IPR006139">
    <property type="entry name" value="D-isomer_2_OHA_DH_cat_dom"/>
</dbReference>
<dbReference type="AlphaFoldDB" id="A0A5E4MFC9"/>
<dbReference type="GO" id="GO:0051287">
    <property type="term" value="F:NAD binding"/>
    <property type="evidence" value="ECO:0007669"/>
    <property type="project" value="InterPro"/>
</dbReference>
<dbReference type="PANTHER" id="PTHR10996:SF277">
    <property type="entry name" value="GLYOXYLATE REDUCTASE_HYDROXYPYRUVATE REDUCTASE"/>
    <property type="match status" value="1"/>
</dbReference>
<dbReference type="Proteomes" id="UP000325440">
    <property type="component" value="Unassembled WGS sequence"/>
</dbReference>
<evidence type="ECO:0000313" key="4">
    <source>
        <dbReference type="Proteomes" id="UP000325440"/>
    </source>
</evidence>
<evidence type="ECO:0000256" key="1">
    <source>
        <dbReference type="ARBA" id="ARBA00023002"/>
    </source>
</evidence>
<keyword evidence="1" id="KW-0560">Oxidoreductase</keyword>
<name>A0A5E4MFC9_9HEMI</name>